<gene>
    <name evidence="2" type="ORF">AWB82_04247</name>
</gene>
<protein>
    <submittedName>
        <fullName evidence="2">Transposon protein</fullName>
    </submittedName>
</protein>
<dbReference type="Proteomes" id="UP000054596">
    <property type="component" value="Unassembled WGS sequence"/>
</dbReference>
<organism evidence="2 3">
    <name type="scientific">Caballeronia glebae</name>
    <dbReference type="NCBI Taxonomy" id="1777143"/>
    <lineage>
        <taxon>Bacteria</taxon>
        <taxon>Pseudomonadati</taxon>
        <taxon>Pseudomonadota</taxon>
        <taxon>Betaproteobacteria</taxon>
        <taxon>Burkholderiales</taxon>
        <taxon>Burkholderiaceae</taxon>
        <taxon>Caballeronia</taxon>
    </lineage>
</organism>
<evidence type="ECO:0000259" key="1">
    <source>
        <dbReference type="Pfam" id="PF13592"/>
    </source>
</evidence>
<evidence type="ECO:0000313" key="2">
    <source>
        <dbReference type="EMBL" id="SAK70557.1"/>
    </source>
</evidence>
<dbReference type="STRING" id="1777143.AWB82_04247"/>
<dbReference type="InterPro" id="IPR025959">
    <property type="entry name" value="Winged_HTH_dom"/>
</dbReference>
<evidence type="ECO:0000313" key="3">
    <source>
        <dbReference type="Proteomes" id="UP000054596"/>
    </source>
</evidence>
<dbReference type="EMBL" id="FCOJ02000031">
    <property type="protein sequence ID" value="SAK70557.1"/>
    <property type="molecule type" value="Genomic_DNA"/>
</dbReference>
<dbReference type="AlphaFoldDB" id="A0A158BMN8"/>
<keyword evidence="3" id="KW-1185">Reference proteome</keyword>
<comment type="caution">
    <text evidence="2">The sequence shown here is derived from an EMBL/GenBank/DDBJ whole genome shotgun (WGS) entry which is preliminary data.</text>
</comment>
<dbReference type="Pfam" id="PF13592">
    <property type="entry name" value="HTH_33"/>
    <property type="match status" value="1"/>
</dbReference>
<name>A0A158BMN8_9BURK</name>
<proteinExistence type="predicted"/>
<accession>A0A158BMN8</accession>
<sequence length="90" mass="10483">MAQLRQALLHNPTEHGFGTELWTLKRVGMLIKRMYGVEFGQTQIWRILGTLGFSAQKPERRAIERNEEAVRHWKQNTWPALKKKPSAKAD</sequence>
<feature type="domain" description="Winged helix-turn helix" evidence="1">
    <location>
        <begin position="19"/>
        <end position="76"/>
    </location>
</feature>
<reference evidence="2" key="1">
    <citation type="submission" date="2016-01" db="EMBL/GenBank/DDBJ databases">
        <authorList>
            <person name="Peeters C."/>
        </authorList>
    </citation>
    <scope>NUCLEOTIDE SEQUENCE [LARGE SCALE GENOMIC DNA]</scope>
    <source>
        <strain evidence="2">LMG 29325</strain>
    </source>
</reference>